<evidence type="ECO:0000256" key="1">
    <source>
        <dbReference type="ARBA" id="ARBA00023015"/>
    </source>
</evidence>
<dbReference type="InterPro" id="IPR001647">
    <property type="entry name" value="HTH_TetR"/>
</dbReference>
<keyword evidence="1" id="KW-0805">Transcription regulation</keyword>
<evidence type="ECO:0000256" key="4">
    <source>
        <dbReference type="PROSITE-ProRule" id="PRU00335"/>
    </source>
</evidence>
<dbReference type="Proteomes" id="UP000023541">
    <property type="component" value="Unassembled WGS sequence"/>
</dbReference>
<evidence type="ECO:0000313" key="7">
    <source>
        <dbReference type="Proteomes" id="UP000023541"/>
    </source>
</evidence>
<dbReference type="PANTHER" id="PTHR47506:SF6">
    <property type="entry name" value="HTH-TYPE TRANSCRIPTIONAL REPRESSOR NEMR"/>
    <property type="match status" value="1"/>
</dbReference>
<evidence type="ECO:0000313" key="6">
    <source>
        <dbReference type="EMBL" id="EZH72697.1"/>
    </source>
</evidence>
<proteinExistence type="predicted"/>
<dbReference type="EMBL" id="AQRA01000007">
    <property type="protein sequence ID" value="EZH72697.1"/>
    <property type="molecule type" value="Genomic_DNA"/>
</dbReference>
<dbReference type="STRING" id="1317122.ATO12_21400"/>
<dbReference type="Pfam" id="PF00440">
    <property type="entry name" value="TetR_N"/>
    <property type="match status" value="1"/>
</dbReference>
<dbReference type="SUPFAM" id="SSF46689">
    <property type="entry name" value="Homeodomain-like"/>
    <property type="match status" value="1"/>
</dbReference>
<gene>
    <name evidence="6" type="ORF">ATO12_21400</name>
</gene>
<keyword evidence="3" id="KW-0804">Transcription</keyword>
<dbReference type="PRINTS" id="PR00455">
    <property type="entry name" value="HTHTETR"/>
</dbReference>
<name>A0A023BRT5_9FLAO</name>
<dbReference type="Pfam" id="PF16925">
    <property type="entry name" value="TetR_C_13"/>
    <property type="match status" value="1"/>
</dbReference>
<dbReference type="Gene3D" id="1.10.357.10">
    <property type="entry name" value="Tetracycline Repressor, domain 2"/>
    <property type="match status" value="1"/>
</dbReference>
<dbReference type="InterPro" id="IPR011075">
    <property type="entry name" value="TetR_C"/>
</dbReference>
<dbReference type="RefSeq" id="WP_034243951.1">
    <property type="nucleotide sequence ID" value="NZ_AQRA01000007.1"/>
</dbReference>
<feature type="DNA-binding region" description="H-T-H motif" evidence="4">
    <location>
        <begin position="31"/>
        <end position="50"/>
    </location>
</feature>
<dbReference type="SUPFAM" id="SSF48498">
    <property type="entry name" value="Tetracyclin repressor-like, C-terminal domain"/>
    <property type="match status" value="1"/>
</dbReference>
<reference evidence="6 7" key="1">
    <citation type="submission" date="2014-04" db="EMBL/GenBank/DDBJ databases">
        <title>Aquimarina sp. 22II-S11-z7 Genome Sequencing.</title>
        <authorList>
            <person name="Lai Q."/>
        </authorList>
    </citation>
    <scope>NUCLEOTIDE SEQUENCE [LARGE SCALE GENOMIC DNA]</scope>
    <source>
        <strain evidence="6 7">22II-S11-z7</strain>
    </source>
</reference>
<evidence type="ECO:0000256" key="2">
    <source>
        <dbReference type="ARBA" id="ARBA00023125"/>
    </source>
</evidence>
<keyword evidence="2 4" id="KW-0238">DNA-binding</keyword>
<organism evidence="6 7">
    <name type="scientific">Aquimarina atlantica</name>
    <dbReference type="NCBI Taxonomy" id="1317122"/>
    <lineage>
        <taxon>Bacteria</taxon>
        <taxon>Pseudomonadati</taxon>
        <taxon>Bacteroidota</taxon>
        <taxon>Flavobacteriia</taxon>
        <taxon>Flavobacteriales</taxon>
        <taxon>Flavobacteriaceae</taxon>
        <taxon>Aquimarina</taxon>
    </lineage>
</organism>
<feature type="domain" description="HTH tetR-type" evidence="5">
    <location>
        <begin position="8"/>
        <end position="68"/>
    </location>
</feature>
<accession>A0A023BRT5</accession>
<dbReference type="PANTHER" id="PTHR47506">
    <property type="entry name" value="TRANSCRIPTIONAL REGULATORY PROTEIN"/>
    <property type="match status" value="1"/>
</dbReference>
<evidence type="ECO:0000259" key="5">
    <source>
        <dbReference type="PROSITE" id="PS50977"/>
    </source>
</evidence>
<dbReference type="AlphaFoldDB" id="A0A023BRT5"/>
<evidence type="ECO:0000256" key="3">
    <source>
        <dbReference type="ARBA" id="ARBA00023163"/>
    </source>
</evidence>
<dbReference type="GO" id="GO:0003677">
    <property type="term" value="F:DNA binding"/>
    <property type="evidence" value="ECO:0007669"/>
    <property type="project" value="UniProtKB-UniRule"/>
</dbReference>
<dbReference type="PROSITE" id="PS50977">
    <property type="entry name" value="HTH_TETR_2"/>
    <property type="match status" value="1"/>
</dbReference>
<keyword evidence="7" id="KW-1185">Reference proteome</keyword>
<dbReference type="InterPro" id="IPR036271">
    <property type="entry name" value="Tet_transcr_reg_TetR-rel_C_sf"/>
</dbReference>
<dbReference type="eggNOG" id="COG1309">
    <property type="taxonomic scope" value="Bacteria"/>
</dbReference>
<dbReference type="InterPro" id="IPR009057">
    <property type="entry name" value="Homeodomain-like_sf"/>
</dbReference>
<comment type="caution">
    <text evidence="6">The sequence shown here is derived from an EMBL/GenBank/DDBJ whole genome shotgun (WGS) entry which is preliminary data.</text>
</comment>
<sequence length="198" mass="22634">MSKTIKHEIKADYLLEKGMEIIWSKGYNGTSVNDIVKAADVPKGSFYFYFDSKEDFAIKALDKYFTTQVTPALVILRDKSFSPKQRLINFYEYRIEVVKKELECKNGCMACNLSNEMAEHNENIREAVLEKHDTIKSEIIIVALEAQKQGEIDASIDVVNMVDFIEDAGKGAMTTMKETQSAYPMDNVMNMTRQLFLK</sequence>
<protein>
    <recommendedName>
        <fullName evidence="5">HTH tetR-type domain-containing protein</fullName>
    </recommendedName>
</protein>